<feature type="compositionally biased region" description="Polar residues" evidence="3">
    <location>
        <begin position="1364"/>
        <end position="1388"/>
    </location>
</feature>
<dbReference type="InterPro" id="IPR000651">
    <property type="entry name" value="Ras-like_Gua-exchang_fac_N"/>
</dbReference>
<dbReference type="PANTHER" id="PTHR23113:SF363">
    <property type="entry name" value="PROTEIN SON OF SEVENLESS"/>
    <property type="match status" value="1"/>
</dbReference>
<accession>A0ABR3XCV0</accession>
<feature type="compositionally biased region" description="Polar residues" evidence="3">
    <location>
        <begin position="573"/>
        <end position="589"/>
    </location>
</feature>
<dbReference type="EMBL" id="JAVDPF010000021">
    <property type="protein sequence ID" value="KAL1873759.1"/>
    <property type="molecule type" value="Genomic_DNA"/>
</dbReference>
<evidence type="ECO:0000256" key="3">
    <source>
        <dbReference type="SAM" id="MobiDB-lite"/>
    </source>
</evidence>
<dbReference type="PROSITE" id="PS50009">
    <property type="entry name" value="RASGEF_CAT"/>
    <property type="match status" value="1"/>
</dbReference>
<organism evidence="6 7">
    <name type="scientific">Paecilomyces lecythidis</name>
    <dbReference type="NCBI Taxonomy" id="3004212"/>
    <lineage>
        <taxon>Eukaryota</taxon>
        <taxon>Fungi</taxon>
        <taxon>Dikarya</taxon>
        <taxon>Ascomycota</taxon>
        <taxon>Pezizomycotina</taxon>
        <taxon>Eurotiomycetes</taxon>
        <taxon>Eurotiomycetidae</taxon>
        <taxon>Eurotiales</taxon>
        <taxon>Thermoascaceae</taxon>
        <taxon>Paecilomyces</taxon>
    </lineage>
</organism>
<dbReference type="PROSITE" id="PS50212">
    <property type="entry name" value="RASGEF_NTER"/>
    <property type="match status" value="1"/>
</dbReference>
<dbReference type="SMART" id="SM00229">
    <property type="entry name" value="RasGEFN"/>
    <property type="match status" value="1"/>
</dbReference>
<name>A0ABR3XCV0_9EURO</name>
<feature type="compositionally biased region" description="Polar residues" evidence="3">
    <location>
        <begin position="35"/>
        <end position="48"/>
    </location>
</feature>
<feature type="region of interest" description="Disordered" evidence="3">
    <location>
        <begin position="96"/>
        <end position="117"/>
    </location>
</feature>
<feature type="domain" description="N-terminal Ras-GEF" evidence="5">
    <location>
        <begin position="377"/>
        <end position="502"/>
    </location>
</feature>
<feature type="compositionally biased region" description="Pro residues" evidence="3">
    <location>
        <begin position="1353"/>
        <end position="1363"/>
    </location>
</feature>
<dbReference type="Gene3D" id="1.10.840.10">
    <property type="entry name" value="Ras guanine-nucleotide exchange factors catalytic domain"/>
    <property type="match status" value="1"/>
</dbReference>
<dbReference type="InterPro" id="IPR036964">
    <property type="entry name" value="RASGEF_cat_dom_sf"/>
</dbReference>
<comment type="caution">
    <text evidence="6">The sequence shown here is derived from an EMBL/GenBank/DDBJ whole genome shotgun (WGS) entry which is preliminary data.</text>
</comment>
<evidence type="ECO:0000313" key="6">
    <source>
        <dbReference type="EMBL" id="KAL1873759.1"/>
    </source>
</evidence>
<reference evidence="6 7" key="1">
    <citation type="journal article" date="2024" name="IMA Fungus">
        <title>IMA Genome - F19 : A genome assembly and annotation guide to empower mycologists, including annotated draft genome sequences of Ceratocystis pirilliformis, Diaporthe australafricana, Fusarium ophioides, Paecilomyces lecythidis, and Sporothrix stenoceras.</title>
        <authorList>
            <person name="Aylward J."/>
            <person name="Wilson A.M."/>
            <person name="Visagie C.M."/>
            <person name="Spraker J."/>
            <person name="Barnes I."/>
            <person name="Buitendag C."/>
            <person name="Ceriani C."/>
            <person name="Del Mar Angel L."/>
            <person name="du Plessis D."/>
            <person name="Fuchs T."/>
            <person name="Gasser K."/>
            <person name="Kramer D."/>
            <person name="Li W."/>
            <person name="Munsamy K."/>
            <person name="Piso A."/>
            <person name="Price J.L."/>
            <person name="Sonnekus B."/>
            <person name="Thomas C."/>
            <person name="van der Nest A."/>
            <person name="van Dijk A."/>
            <person name="van Heerden A."/>
            <person name="van Vuuren N."/>
            <person name="Yilmaz N."/>
            <person name="Duong T.A."/>
            <person name="van der Merwe N.A."/>
            <person name="Wingfield M.J."/>
            <person name="Wingfield B.D."/>
        </authorList>
    </citation>
    <scope>NUCLEOTIDE SEQUENCE [LARGE SCALE GENOMIC DNA]</scope>
    <source>
        <strain evidence="6 7">CMW 18167</strain>
    </source>
</reference>
<dbReference type="Gene3D" id="1.20.870.10">
    <property type="entry name" value="Son of sevenless (SoS) protein Chain: S domain 1"/>
    <property type="match status" value="1"/>
</dbReference>
<feature type="region of interest" description="Disordered" evidence="3">
    <location>
        <begin position="730"/>
        <end position="753"/>
    </location>
</feature>
<dbReference type="Pfam" id="PF00617">
    <property type="entry name" value="RasGEF"/>
    <property type="match status" value="1"/>
</dbReference>
<proteinExistence type="predicted"/>
<dbReference type="Proteomes" id="UP001583193">
    <property type="component" value="Unassembled WGS sequence"/>
</dbReference>
<dbReference type="SMART" id="SM00147">
    <property type="entry name" value="RasGEF"/>
    <property type="match status" value="1"/>
</dbReference>
<dbReference type="PANTHER" id="PTHR23113">
    <property type="entry name" value="GUANINE NUCLEOTIDE EXCHANGE FACTOR"/>
    <property type="match status" value="1"/>
</dbReference>
<dbReference type="InterPro" id="IPR023578">
    <property type="entry name" value="Ras_GEF_dom_sf"/>
</dbReference>
<dbReference type="SUPFAM" id="SSF48366">
    <property type="entry name" value="Ras GEF"/>
    <property type="match status" value="1"/>
</dbReference>
<evidence type="ECO:0000256" key="1">
    <source>
        <dbReference type="ARBA" id="ARBA00022658"/>
    </source>
</evidence>
<gene>
    <name evidence="6" type="ORF">Plec18167_006277</name>
</gene>
<feature type="compositionally biased region" description="Polar residues" evidence="3">
    <location>
        <begin position="1069"/>
        <end position="1082"/>
    </location>
</feature>
<dbReference type="CDD" id="cd06224">
    <property type="entry name" value="REM"/>
    <property type="match status" value="1"/>
</dbReference>
<feature type="compositionally biased region" description="Polar residues" evidence="3">
    <location>
        <begin position="597"/>
        <end position="629"/>
    </location>
</feature>
<feature type="region of interest" description="Disordered" evidence="3">
    <location>
        <begin position="296"/>
        <end position="316"/>
    </location>
</feature>
<feature type="domain" description="Ras-GEF" evidence="4">
    <location>
        <begin position="1446"/>
        <end position="1690"/>
    </location>
</feature>
<evidence type="ECO:0000313" key="7">
    <source>
        <dbReference type="Proteomes" id="UP001583193"/>
    </source>
</evidence>
<feature type="region of interest" description="Disordered" evidence="3">
    <location>
        <begin position="1146"/>
        <end position="1282"/>
    </location>
</feature>
<evidence type="ECO:0000259" key="4">
    <source>
        <dbReference type="PROSITE" id="PS50009"/>
    </source>
</evidence>
<feature type="region of interest" description="Disordered" evidence="3">
    <location>
        <begin position="1018"/>
        <end position="1082"/>
    </location>
</feature>
<dbReference type="InterPro" id="IPR001895">
    <property type="entry name" value="RASGEF_cat_dom"/>
</dbReference>
<feature type="compositionally biased region" description="Polar residues" evidence="3">
    <location>
        <begin position="1170"/>
        <end position="1205"/>
    </location>
</feature>
<evidence type="ECO:0008006" key="8">
    <source>
        <dbReference type="Google" id="ProtNLM"/>
    </source>
</evidence>
<sequence length="1693" mass="186595">MGSPSPLHYDIPVRPSKSGAGEPLSRVQLGAMLGRSSTTTGGNASDGQSGLRRAHTVAQGPNTSKLNLGRRGKERAQSLLRVKNSAEMLWQRSTKRSNNIPESVPEIAPSGREGKHFTVGNVGNNGRLYLRPVITPVQKGAPNPFSRSPINPSDSMLTTHDEFLDVERDARHSMWSISQLSELNPALGNFGQRSHEQGPFAHENRHKKAHSCSTIAERQSISSEHPGELRIVIDRSDDRPRSNEEMGVPTLEIPIPHYRLGTPQFNSEGSAALRSSVYTRTSVSDQFRDSAVLEYHPSSNIPQPLSETGERNERNSFGHGRPLSFTTSMFSGAVALSRNSASQHSVFYKLKEPIEPFIFDGLTVTMDDPSVVRYLPGTRDISAATPARIIAQITSESFMDYELVSDFFLTFRSYLSSSNLLSLLLARLQWAINRLQDDGRIIRIRAFAALRHWILNYFPDDFVLDRDLRVLFCDKINSMYDGVKSRNDRCTSDLKILIDLKRCWNGRCSVYWDLPDSVLDNNPDSPVVPGGMVGSRDINKTSLDDIEELFFDSQLDNGISHDYYCQSVHHKTATNQTPTQPSHSRNVSAATARDATVSPSDGNSVQVVSCSFPSITPKRSSSPDASNVSIPHPVPVLTTNLPSTSGEHKSPVAPHRRPVHAHFHKRSGSFSDSVRDDRAPLRMGGNDSQDQSLMALPPHVTGLIRGNLFGPSDPRVEGVSPPSPTFFAPATATSHHLSHEPPDTPKPTTSGQGVRTIIGSIRRVLNSRQGGQFLPAQSGRLSPMPPLRGRTSALPMNVAFGSELYRNRKSTAAGKCSLRVDLLCDDALKQYRHAVGCTAEKDLQESGDTVPLHVNDTKEPALQSDSQMLQPEGADKETRHSLVTMGSKSIVIVDDTGVDIPVMSGAVTSTLPSTQHVEGQHLSSDHSDATSKIINLDRAWYPSSQADEYAVPLQYKGAGSDAASKVSTYSGGSELHPLRSSLSSIRRLSGWRKSGSMSNRLRKYASYQSVVSRYRQELDNDTASVASGESDAQGDPEKPHARMLRRRPGGDLRKVQNIHDLESLPRPHSFQSGTSRTESLSASTLGTRSYTFGSQQTFPPRQRFSLIETHSSQNMRPSFEAVVAEFSHIPDDDDGGVESALLKLEGKWSGPSTDSTDSPILPEQGEDRSSGSNCTDRQTLSGLSINQKQSIGQRHTLSEGNSSHTALDRFTARRPYSESVAESEDSYSSIPLLERGLSDESMKKPTLSPVHSDVVAAQENSTPATRRSSREPESSHPSIDVIEETESLRRIPPGSTIPGSPARVYVKEDDCFSELSSEISVDIIDAEEAIEKANSLRSTETHDQTISALEIPPHPLAHPPSPPMTIQQPNSRTSLPETSHPLSFQSKPLTPDPSPTHKNAGRVDDRAIDMKQLSSNVLLNSEKDDVKMNTIDSMAAAHIPFILAYDSELIAQQLTIVEQAALSEIDWKDLVDMRWSSNAPASLSWVQFLSEQEKKGIDIVVGRFNLMVKWVLSEIVLTQDLQERARAITKFIHIAAHARRICNYSTMLQITIALSSIDCTRLRRTWELVAAQDKDLLREMESLIQPVRNFHELRVEMETANLQEGCIPFVGLYVHDLTYNAQKPAQIASTRDGDPLVNFERYRTAAKIIKSLLRLIDSSTKYAFEPACGVIERCLWIAALPDDQIQARSRKLD</sequence>
<feature type="region of interest" description="Disordered" evidence="3">
    <location>
        <begin position="572"/>
        <end position="657"/>
    </location>
</feature>
<dbReference type="InterPro" id="IPR008937">
    <property type="entry name" value="Ras-like_GEF"/>
</dbReference>
<protein>
    <recommendedName>
        <fullName evidence="8">Guanine nucleotide exchange factor LTE1</fullName>
    </recommendedName>
</protein>
<evidence type="ECO:0000256" key="2">
    <source>
        <dbReference type="PROSITE-ProRule" id="PRU00168"/>
    </source>
</evidence>
<feature type="region of interest" description="Disordered" evidence="3">
    <location>
        <begin position="1"/>
        <end position="73"/>
    </location>
</feature>
<dbReference type="Pfam" id="PF00618">
    <property type="entry name" value="RasGEF_N"/>
    <property type="match status" value="1"/>
</dbReference>
<evidence type="ECO:0000259" key="5">
    <source>
        <dbReference type="PROSITE" id="PS50212"/>
    </source>
</evidence>
<keyword evidence="7" id="KW-1185">Reference proteome</keyword>
<keyword evidence="1 2" id="KW-0344">Guanine-nucleotide releasing factor</keyword>
<feature type="compositionally biased region" description="Basic and acidic residues" evidence="3">
    <location>
        <begin position="1048"/>
        <end position="1065"/>
    </location>
</feature>
<feature type="region of interest" description="Disordered" evidence="3">
    <location>
        <begin position="1353"/>
        <end position="1405"/>
    </location>
</feature>
<feature type="compositionally biased region" description="Polar residues" evidence="3">
    <location>
        <begin position="297"/>
        <end position="306"/>
    </location>
</feature>